<dbReference type="PIRSF" id="PIRSF000495">
    <property type="entry name" value="Amidotransf_hisH"/>
    <property type="match status" value="1"/>
</dbReference>
<evidence type="ECO:0000256" key="11">
    <source>
        <dbReference type="PIRSR" id="PIRSR000495-1"/>
    </source>
</evidence>
<dbReference type="NCBIfam" id="TIGR01855">
    <property type="entry name" value="IMP_synth_hisH"/>
    <property type="match status" value="1"/>
</dbReference>
<dbReference type="EC" id="3.5.1.2" evidence="10"/>
<evidence type="ECO:0000256" key="3">
    <source>
        <dbReference type="ARBA" id="ARBA00022605"/>
    </source>
</evidence>
<proteinExistence type="inferred from homology"/>
<dbReference type="EC" id="4.3.2.10" evidence="10"/>
<dbReference type="GO" id="GO:0005737">
    <property type="term" value="C:cytoplasm"/>
    <property type="evidence" value="ECO:0007669"/>
    <property type="project" value="UniProtKB-SubCell"/>
</dbReference>
<comment type="subcellular location">
    <subcellularLocation>
        <location evidence="10">Cytoplasm</location>
    </subcellularLocation>
</comment>
<dbReference type="GO" id="GO:0016829">
    <property type="term" value="F:lyase activity"/>
    <property type="evidence" value="ECO:0007669"/>
    <property type="project" value="UniProtKB-KW"/>
</dbReference>
<evidence type="ECO:0000256" key="4">
    <source>
        <dbReference type="ARBA" id="ARBA00022801"/>
    </source>
</evidence>
<feature type="active site" evidence="10 11">
    <location>
        <position position="198"/>
    </location>
</feature>
<dbReference type="PANTHER" id="PTHR42701:SF1">
    <property type="entry name" value="IMIDAZOLE GLYCEROL PHOSPHATE SYNTHASE SUBUNIT HISH"/>
    <property type="match status" value="1"/>
</dbReference>
<keyword evidence="10" id="KW-0963">Cytoplasm</keyword>
<dbReference type="PANTHER" id="PTHR42701">
    <property type="entry name" value="IMIDAZOLE GLYCEROL PHOSPHATE SYNTHASE SUBUNIT HISH"/>
    <property type="match status" value="1"/>
</dbReference>
<dbReference type="AlphaFoldDB" id="A0A2T1HT37"/>
<accession>A0A2T1HT37</accession>
<dbReference type="EMBL" id="PVZS01000011">
    <property type="protein sequence ID" value="PSC04807.1"/>
    <property type="molecule type" value="Genomic_DNA"/>
</dbReference>
<dbReference type="InterPro" id="IPR010139">
    <property type="entry name" value="Imidazole-glycPsynth_HisH"/>
</dbReference>
<reference evidence="14" key="1">
    <citation type="submission" date="2018-03" db="EMBL/GenBank/DDBJ databases">
        <authorList>
            <person name="Sun L."/>
            <person name="Liu H."/>
            <person name="Chen W."/>
            <person name="Huang K."/>
            <person name="Liu W."/>
            <person name="Gao X."/>
        </authorList>
    </citation>
    <scope>NUCLEOTIDE SEQUENCE [LARGE SCALE GENOMIC DNA]</scope>
    <source>
        <strain evidence="14">SH9</strain>
    </source>
</reference>
<dbReference type="PROSITE" id="PS51273">
    <property type="entry name" value="GATASE_TYPE_1"/>
    <property type="match status" value="1"/>
</dbReference>
<evidence type="ECO:0000313" key="13">
    <source>
        <dbReference type="EMBL" id="PSC04807.1"/>
    </source>
</evidence>
<comment type="subunit">
    <text evidence="2 10">Heterodimer of HisH and HisF.</text>
</comment>
<keyword evidence="7 10" id="KW-0456">Lyase</keyword>
<evidence type="ECO:0000256" key="9">
    <source>
        <dbReference type="ARBA" id="ARBA00049534"/>
    </source>
</evidence>
<dbReference type="Gene3D" id="3.40.50.880">
    <property type="match status" value="1"/>
</dbReference>
<dbReference type="InterPro" id="IPR029062">
    <property type="entry name" value="Class_I_gatase-like"/>
</dbReference>
<dbReference type="SUPFAM" id="SSF52317">
    <property type="entry name" value="Class I glutamine amidotransferase-like"/>
    <property type="match status" value="1"/>
</dbReference>
<gene>
    <name evidence="10" type="primary">hisH</name>
    <name evidence="13" type="ORF">SLNSH_12020</name>
</gene>
<feature type="active site" description="Nucleophile" evidence="10 11">
    <location>
        <position position="88"/>
    </location>
</feature>
<dbReference type="UniPathway" id="UPA00031">
    <property type="reaction ID" value="UER00010"/>
</dbReference>
<evidence type="ECO:0000256" key="7">
    <source>
        <dbReference type="ARBA" id="ARBA00023239"/>
    </source>
</evidence>
<dbReference type="OrthoDB" id="9807137at2"/>
<sequence>MSVVIIDYGSGNLHSAQKAFERAAREAGLSTPVALTSDPEAVLSAERIVLPGVGAFADCRAGLDAVPGMVEALEEAVRRRGKPFLGICVGMQLMASRGLEYVTTEGLGWIPGDVTLLQPSDPSLKIPHMGWNTLTVKRDHPLLDGVPTGPEGWHAYFVHSYHLAAADPSSVIAETEYGGPVTAMVGRDNMAGTQFHPEKSQKLGLALISNFLRWRP</sequence>
<dbReference type="GO" id="GO:0000105">
    <property type="term" value="P:L-histidine biosynthetic process"/>
    <property type="evidence" value="ECO:0007669"/>
    <property type="project" value="UniProtKB-UniRule"/>
</dbReference>
<evidence type="ECO:0000259" key="12">
    <source>
        <dbReference type="Pfam" id="PF00117"/>
    </source>
</evidence>
<dbReference type="HAMAP" id="MF_00278">
    <property type="entry name" value="HisH"/>
    <property type="match status" value="1"/>
</dbReference>
<dbReference type="Proteomes" id="UP000239772">
    <property type="component" value="Unassembled WGS sequence"/>
</dbReference>
<evidence type="ECO:0000256" key="8">
    <source>
        <dbReference type="ARBA" id="ARBA00047838"/>
    </source>
</evidence>
<feature type="domain" description="Glutamine amidotransferase" evidence="12">
    <location>
        <begin position="14"/>
        <end position="211"/>
    </location>
</feature>
<evidence type="ECO:0000256" key="6">
    <source>
        <dbReference type="ARBA" id="ARBA00023102"/>
    </source>
</evidence>
<dbReference type="CDD" id="cd01748">
    <property type="entry name" value="GATase1_IGP_Synthase"/>
    <property type="match status" value="1"/>
</dbReference>
<keyword evidence="6 10" id="KW-0368">Histidine biosynthesis</keyword>
<dbReference type="GO" id="GO:0000107">
    <property type="term" value="F:imidazoleglycerol-phosphate synthase activity"/>
    <property type="evidence" value="ECO:0007669"/>
    <property type="project" value="UniProtKB-UniRule"/>
</dbReference>
<comment type="catalytic activity">
    <reaction evidence="9 10">
        <text>L-glutamine + H2O = L-glutamate + NH4(+)</text>
        <dbReference type="Rhea" id="RHEA:15889"/>
        <dbReference type="ChEBI" id="CHEBI:15377"/>
        <dbReference type="ChEBI" id="CHEBI:28938"/>
        <dbReference type="ChEBI" id="CHEBI:29985"/>
        <dbReference type="ChEBI" id="CHEBI:58359"/>
        <dbReference type="EC" id="3.5.1.2"/>
    </reaction>
</comment>
<evidence type="ECO:0000313" key="14">
    <source>
        <dbReference type="Proteomes" id="UP000239772"/>
    </source>
</evidence>
<dbReference type="RefSeq" id="WP_106337233.1">
    <property type="nucleotide sequence ID" value="NZ_PVZS01000011.1"/>
</dbReference>
<protein>
    <recommendedName>
        <fullName evidence="10">Imidazole glycerol phosphate synthase subunit HisH</fullName>
        <ecNumber evidence="10">4.3.2.10</ecNumber>
    </recommendedName>
    <alternativeName>
        <fullName evidence="10">IGP synthase glutaminase subunit</fullName>
        <ecNumber evidence="10">3.5.1.2</ecNumber>
    </alternativeName>
    <alternativeName>
        <fullName evidence="10">IGP synthase subunit HisH</fullName>
    </alternativeName>
    <alternativeName>
        <fullName evidence="10">ImGP synthase subunit HisH</fullName>
        <shortName evidence="10">IGPS subunit HisH</shortName>
    </alternativeName>
</protein>
<comment type="catalytic activity">
    <reaction evidence="8 10">
        <text>5-[(5-phospho-1-deoxy-D-ribulos-1-ylimino)methylamino]-1-(5-phospho-beta-D-ribosyl)imidazole-4-carboxamide + L-glutamine = D-erythro-1-(imidazol-4-yl)glycerol 3-phosphate + 5-amino-1-(5-phospho-beta-D-ribosyl)imidazole-4-carboxamide + L-glutamate + H(+)</text>
        <dbReference type="Rhea" id="RHEA:24793"/>
        <dbReference type="ChEBI" id="CHEBI:15378"/>
        <dbReference type="ChEBI" id="CHEBI:29985"/>
        <dbReference type="ChEBI" id="CHEBI:58278"/>
        <dbReference type="ChEBI" id="CHEBI:58359"/>
        <dbReference type="ChEBI" id="CHEBI:58475"/>
        <dbReference type="ChEBI" id="CHEBI:58525"/>
        <dbReference type="EC" id="4.3.2.10"/>
    </reaction>
</comment>
<comment type="function">
    <text evidence="10">IGPS catalyzes the conversion of PRFAR and glutamine to IGP, AICAR and glutamate. The HisH subunit catalyzes the hydrolysis of glutamine to glutamate and ammonia as part of the synthesis of IGP and AICAR. The resulting ammonia molecule is channeled to the active site of HisF.</text>
</comment>
<keyword evidence="5 10" id="KW-0315">Glutamine amidotransferase</keyword>
<dbReference type="GO" id="GO:0004359">
    <property type="term" value="F:glutaminase activity"/>
    <property type="evidence" value="ECO:0007669"/>
    <property type="project" value="UniProtKB-EC"/>
</dbReference>
<keyword evidence="4 10" id="KW-0378">Hydrolase</keyword>
<evidence type="ECO:0000256" key="10">
    <source>
        <dbReference type="HAMAP-Rule" id="MF_00278"/>
    </source>
</evidence>
<dbReference type="InterPro" id="IPR017926">
    <property type="entry name" value="GATASE"/>
</dbReference>
<name>A0A2T1HT37_9HYPH</name>
<keyword evidence="3 10" id="KW-0028">Amino-acid biosynthesis</keyword>
<evidence type="ECO:0000256" key="2">
    <source>
        <dbReference type="ARBA" id="ARBA00011152"/>
    </source>
</evidence>
<feature type="active site" evidence="10 11">
    <location>
        <position position="196"/>
    </location>
</feature>
<organism evidence="13 14">
    <name type="scientific">Alsobacter soli</name>
    <dbReference type="NCBI Taxonomy" id="2109933"/>
    <lineage>
        <taxon>Bacteria</taxon>
        <taxon>Pseudomonadati</taxon>
        <taxon>Pseudomonadota</taxon>
        <taxon>Alphaproteobacteria</taxon>
        <taxon>Hyphomicrobiales</taxon>
        <taxon>Alsobacteraceae</taxon>
        <taxon>Alsobacter</taxon>
    </lineage>
</organism>
<evidence type="ECO:0000256" key="1">
    <source>
        <dbReference type="ARBA" id="ARBA00005091"/>
    </source>
</evidence>
<keyword evidence="14" id="KW-1185">Reference proteome</keyword>
<comment type="caution">
    <text evidence="13">The sequence shown here is derived from an EMBL/GenBank/DDBJ whole genome shotgun (WGS) entry which is preliminary data.</text>
</comment>
<comment type="pathway">
    <text evidence="1 10">Amino-acid biosynthesis; L-histidine biosynthesis; L-histidine from 5-phospho-alpha-D-ribose 1-diphosphate: step 5/9.</text>
</comment>
<dbReference type="Pfam" id="PF00117">
    <property type="entry name" value="GATase"/>
    <property type="match status" value="1"/>
</dbReference>
<evidence type="ECO:0000256" key="5">
    <source>
        <dbReference type="ARBA" id="ARBA00022962"/>
    </source>
</evidence>